<organism evidence="1 2">
    <name type="scientific">Algoriphagus halophilus</name>
    <dbReference type="NCBI Taxonomy" id="226505"/>
    <lineage>
        <taxon>Bacteria</taxon>
        <taxon>Pseudomonadati</taxon>
        <taxon>Bacteroidota</taxon>
        <taxon>Cytophagia</taxon>
        <taxon>Cytophagales</taxon>
        <taxon>Cyclobacteriaceae</taxon>
        <taxon>Algoriphagus</taxon>
    </lineage>
</organism>
<sequence length="167" mass="19214">MKIFRAIFLFTILLGLFSCKEDKDILPLSPLEGIWQRAVYNSDQKVFFIFQYIFQTDGTLEKSILIRESETTTILGYYSNAIGTYELRGESYTENITKMYELKLDAYLLYVPKENLQEAEVTGTYPITGSMIFSPNNRSFDLVYPCNDTPNGRVNSCVGALTYRRVD</sequence>
<protein>
    <recommendedName>
        <fullName evidence="3">Lipocalin-like domain-containing protein</fullName>
    </recommendedName>
</protein>
<dbReference type="STRING" id="226505.SAMN05444394_3085"/>
<evidence type="ECO:0000313" key="2">
    <source>
        <dbReference type="Proteomes" id="UP000185221"/>
    </source>
</evidence>
<gene>
    <name evidence="1" type="ORF">SAMN05444394_3085</name>
</gene>
<dbReference type="AlphaFoldDB" id="A0A1N6GA80"/>
<dbReference type="RefSeq" id="WP_074225850.1">
    <property type="nucleotide sequence ID" value="NZ_FSRC01000002.1"/>
</dbReference>
<dbReference type="PROSITE" id="PS51257">
    <property type="entry name" value="PROKAR_LIPOPROTEIN"/>
    <property type="match status" value="1"/>
</dbReference>
<name>A0A1N6GA80_9BACT</name>
<dbReference type="Proteomes" id="UP000185221">
    <property type="component" value="Unassembled WGS sequence"/>
</dbReference>
<dbReference type="EMBL" id="FSRC01000002">
    <property type="protein sequence ID" value="SIO04404.1"/>
    <property type="molecule type" value="Genomic_DNA"/>
</dbReference>
<proteinExistence type="predicted"/>
<evidence type="ECO:0008006" key="3">
    <source>
        <dbReference type="Google" id="ProtNLM"/>
    </source>
</evidence>
<reference evidence="2" key="1">
    <citation type="submission" date="2016-11" db="EMBL/GenBank/DDBJ databases">
        <authorList>
            <person name="Varghese N."/>
            <person name="Submissions S."/>
        </authorList>
    </citation>
    <scope>NUCLEOTIDE SEQUENCE [LARGE SCALE GENOMIC DNA]</scope>
    <source>
        <strain evidence="2">DSM 15292</strain>
    </source>
</reference>
<dbReference type="OrthoDB" id="823901at2"/>
<accession>A0A1N6GA80</accession>
<keyword evidence="2" id="KW-1185">Reference proteome</keyword>
<evidence type="ECO:0000313" key="1">
    <source>
        <dbReference type="EMBL" id="SIO04404.1"/>
    </source>
</evidence>